<sequence>MTELQIEQTLRYGFSLLGEDGQALQPMVKVADGLLSGRYSHPENTASLPPSHTSADRLQHERPAPVFQKGVRPMGFKRLVGKGHEEFVTMRQQDSEEFFTWLISVIGRDLKKYAGAGEVRAEDSTGVFSYALEQRLMCGECKRVRYRRDEMDVVSVGVPANVKPKRDAMKVAGEGEGECEEVELTSCLEGVAGY</sequence>
<dbReference type="EMBL" id="JAACJK010000123">
    <property type="protein sequence ID" value="KAF5329062.1"/>
    <property type="molecule type" value="Genomic_DNA"/>
</dbReference>
<dbReference type="GO" id="GO:0004843">
    <property type="term" value="F:cysteine-type deubiquitinase activity"/>
    <property type="evidence" value="ECO:0007669"/>
    <property type="project" value="InterPro"/>
</dbReference>
<evidence type="ECO:0000313" key="2">
    <source>
        <dbReference type="EMBL" id="KAF5329062.1"/>
    </source>
</evidence>
<dbReference type="Proteomes" id="UP000541558">
    <property type="component" value="Unassembled WGS sequence"/>
</dbReference>
<organism evidence="2 3">
    <name type="scientific">Ephemerocybe angulata</name>
    <dbReference type="NCBI Taxonomy" id="980116"/>
    <lineage>
        <taxon>Eukaryota</taxon>
        <taxon>Fungi</taxon>
        <taxon>Dikarya</taxon>
        <taxon>Basidiomycota</taxon>
        <taxon>Agaricomycotina</taxon>
        <taxon>Agaricomycetes</taxon>
        <taxon>Agaricomycetidae</taxon>
        <taxon>Agaricales</taxon>
        <taxon>Agaricineae</taxon>
        <taxon>Psathyrellaceae</taxon>
        <taxon>Ephemerocybe</taxon>
    </lineage>
</organism>
<dbReference type="OrthoDB" id="361536at2759"/>
<evidence type="ECO:0000313" key="3">
    <source>
        <dbReference type="Proteomes" id="UP000541558"/>
    </source>
</evidence>
<dbReference type="Pfam" id="PF00443">
    <property type="entry name" value="UCH"/>
    <property type="match status" value="1"/>
</dbReference>
<evidence type="ECO:0000259" key="1">
    <source>
        <dbReference type="Pfam" id="PF00443"/>
    </source>
</evidence>
<dbReference type="AlphaFoldDB" id="A0A8H5BVD1"/>
<comment type="caution">
    <text evidence="2">The sequence shown here is derived from an EMBL/GenBank/DDBJ whole genome shotgun (WGS) entry which is preliminary data.</text>
</comment>
<feature type="domain" description="Peptidase C19 ubiquitin carboxyl-terminal hydrolase" evidence="1">
    <location>
        <begin position="68"/>
        <end position="144"/>
    </location>
</feature>
<keyword evidence="3" id="KW-1185">Reference proteome</keyword>
<dbReference type="SUPFAM" id="SSF54001">
    <property type="entry name" value="Cysteine proteinases"/>
    <property type="match status" value="1"/>
</dbReference>
<proteinExistence type="predicted"/>
<accession>A0A8H5BVD1</accession>
<dbReference type="GO" id="GO:0016579">
    <property type="term" value="P:protein deubiquitination"/>
    <property type="evidence" value="ECO:0007669"/>
    <property type="project" value="InterPro"/>
</dbReference>
<dbReference type="InterPro" id="IPR001394">
    <property type="entry name" value="Peptidase_C19_UCH"/>
</dbReference>
<reference evidence="2 3" key="1">
    <citation type="journal article" date="2020" name="ISME J.">
        <title>Uncovering the hidden diversity of litter-decomposition mechanisms in mushroom-forming fungi.</title>
        <authorList>
            <person name="Floudas D."/>
            <person name="Bentzer J."/>
            <person name="Ahren D."/>
            <person name="Johansson T."/>
            <person name="Persson P."/>
            <person name="Tunlid A."/>
        </authorList>
    </citation>
    <scope>NUCLEOTIDE SEQUENCE [LARGE SCALE GENOMIC DNA]</scope>
    <source>
        <strain evidence="2 3">CBS 175.51</strain>
    </source>
</reference>
<dbReference type="Gene3D" id="3.90.70.10">
    <property type="entry name" value="Cysteine proteinases"/>
    <property type="match status" value="1"/>
</dbReference>
<protein>
    <recommendedName>
        <fullName evidence="1">Peptidase C19 ubiquitin carboxyl-terminal hydrolase domain-containing protein</fullName>
    </recommendedName>
</protein>
<dbReference type="InterPro" id="IPR038765">
    <property type="entry name" value="Papain-like_cys_pep_sf"/>
</dbReference>
<name>A0A8H5BVD1_9AGAR</name>
<gene>
    <name evidence="2" type="ORF">D9611_013844</name>
</gene>